<sequence>MSSSSVGDGTGTAATPASATDLHQSHFHPHDPTPAPATTESASPPPASDSGARKRTPSDFVFGRVLGEGSYSTVLHATERDPAAPNQYAVKILDKRHIIKEKKTKYVAIEKDVLNALDHPLVVKLYYTFQDAQSLYFVLELARDGDLLGFVRKLGCFTEDAARFYVAEIIIAVEYVHSKGIVHRDLKPENILLDENMHIKLTDFGTAKILDSDSADASTPPSEKRNSFVGTAEYCSPELLNDRAASKSSDVWAIGCILYHLLAGKPPFKGVNEYQTFQKIIKLEYEFPDGFPSAARDLVSAVLVLDAAKRPSLADIRAHAFFAGFHWTDVHLRPAPDLRPFLPAASAHDIGDLTSEMDALTTTGTGQFHGDVDAAIRDPFENILATRGEVEEREEKEKEAVVAADPELEKRLHAQTSHPLRHLVLPTEVIVMDGTVVKRKGLFSKKRGLILTDLPRLLFFDEKTLVAKSEIPWSDRLKVELKGSSSKHMFVHTPKRTYYLEAVNNDVRKWADAISALLHKDREIPSP</sequence>
<dbReference type="InterPro" id="IPR000719">
    <property type="entry name" value="Prot_kinase_dom"/>
</dbReference>
<evidence type="ECO:0000256" key="11">
    <source>
        <dbReference type="SAM" id="MobiDB-lite"/>
    </source>
</evidence>
<evidence type="ECO:0000259" key="12">
    <source>
        <dbReference type="PROSITE" id="PS50011"/>
    </source>
</evidence>
<dbReference type="InterPro" id="IPR011993">
    <property type="entry name" value="PH-like_dom_sf"/>
</dbReference>
<evidence type="ECO:0000256" key="3">
    <source>
        <dbReference type="ARBA" id="ARBA00022527"/>
    </source>
</evidence>
<comment type="catalytic activity">
    <reaction evidence="8">
        <text>L-threonyl-[protein] + ATP = O-phospho-L-threonyl-[protein] + ADP + H(+)</text>
        <dbReference type="Rhea" id="RHEA:46608"/>
        <dbReference type="Rhea" id="RHEA-COMP:11060"/>
        <dbReference type="Rhea" id="RHEA-COMP:11605"/>
        <dbReference type="ChEBI" id="CHEBI:15378"/>
        <dbReference type="ChEBI" id="CHEBI:30013"/>
        <dbReference type="ChEBI" id="CHEBI:30616"/>
        <dbReference type="ChEBI" id="CHEBI:61977"/>
        <dbReference type="ChEBI" id="CHEBI:456216"/>
        <dbReference type="EC" id="2.7.11.1"/>
    </reaction>
</comment>
<feature type="binding site" evidence="10">
    <location>
        <position position="91"/>
    </location>
    <ligand>
        <name>ATP</name>
        <dbReference type="ChEBI" id="CHEBI:30616"/>
    </ligand>
</feature>
<comment type="similarity">
    <text evidence="1">Belongs to the protein kinase superfamily. AGC Ser/Thr protein kinase family. PDPK1 subfamily.</text>
</comment>
<evidence type="ECO:0000256" key="2">
    <source>
        <dbReference type="ARBA" id="ARBA00012513"/>
    </source>
</evidence>
<dbReference type="InterPro" id="IPR008271">
    <property type="entry name" value="Ser/Thr_kinase_AS"/>
</dbReference>
<dbReference type="Gene3D" id="3.30.200.20">
    <property type="entry name" value="Phosphorylase Kinase, domain 1"/>
    <property type="match status" value="1"/>
</dbReference>
<comment type="caution">
    <text evidence="13">The sequence shown here is derived from an EMBL/GenBank/DDBJ whole genome shotgun (WGS) entry which is preliminary data.</text>
</comment>
<dbReference type="EMBL" id="JADGJQ010000079">
    <property type="protein sequence ID" value="KAJ3172332.1"/>
    <property type="molecule type" value="Genomic_DNA"/>
</dbReference>
<protein>
    <recommendedName>
        <fullName evidence="2">non-specific serine/threonine protein kinase</fullName>
        <ecNumber evidence="2">2.7.11.1</ecNumber>
    </recommendedName>
</protein>
<dbReference type="GO" id="GO:0004674">
    <property type="term" value="F:protein serine/threonine kinase activity"/>
    <property type="evidence" value="ECO:0007669"/>
    <property type="project" value="UniProtKB-KW"/>
</dbReference>
<evidence type="ECO:0000256" key="10">
    <source>
        <dbReference type="PROSITE-ProRule" id="PRU10141"/>
    </source>
</evidence>
<feature type="domain" description="Protein kinase" evidence="12">
    <location>
        <begin position="60"/>
        <end position="322"/>
    </location>
</feature>
<dbReference type="PANTHER" id="PTHR24356:SF163">
    <property type="entry name" value="3-PHOSPHOINOSITIDE-DEPENDENT PROTEIN KINASE 1-RELATED"/>
    <property type="match status" value="1"/>
</dbReference>
<feature type="region of interest" description="Disordered" evidence="11">
    <location>
        <begin position="1"/>
        <end position="57"/>
    </location>
</feature>
<dbReference type="PANTHER" id="PTHR24356">
    <property type="entry name" value="SERINE/THREONINE-PROTEIN KINASE"/>
    <property type="match status" value="1"/>
</dbReference>
<dbReference type="PROSITE" id="PS00108">
    <property type="entry name" value="PROTEIN_KINASE_ST"/>
    <property type="match status" value="1"/>
</dbReference>
<evidence type="ECO:0000313" key="13">
    <source>
        <dbReference type="EMBL" id="KAJ3172332.1"/>
    </source>
</evidence>
<dbReference type="CDD" id="cd05581">
    <property type="entry name" value="STKc_PDK1"/>
    <property type="match status" value="1"/>
</dbReference>
<evidence type="ECO:0000256" key="6">
    <source>
        <dbReference type="ARBA" id="ARBA00022777"/>
    </source>
</evidence>
<name>A0AAD5TIT7_9FUNG</name>
<dbReference type="PROSITE" id="PS00107">
    <property type="entry name" value="PROTEIN_KINASE_ATP"/>
    <property type="match status" value="1"/>
</dbReference>
<dbReference type="SUPFAM" id="SSF56112">
    <property type="entry name" value="Protein kinase-like (PK-like)"/>
    <property type="match status" value="1"/>
</dbReference>
<keyword evidence="7 10" id="KW-0067">ATP-binding</keyword>
<evidence type="ECO:0000256" key="7">
    <source>
        <dbReference type="ARBA" id="ARBA00022840"/>
    </source>
</evidence>
<dbReference type="InterPro" id="IPR050236">
    <property type="entry name" value="Ser_Thr_kinase_AGC"/>
</dbReference>
<keyword evidence="4" id="KW-0808">Transferase</keyword>
<dbReference type="Pfam" id="PF00069">
    <property type="entry name" value="Pkinase"/>
    <property type="match status" value="1"/>
</dbReference>
<dbReference type="PROSITE" id="PS50011">
    <property type="entry name" value="PROTEIN_KINASE_DOM"/>
    <property type="match status" value="1"/>
</dbReference>
<evidence type="ECO:0000313" key="14">
    <source>
        <dbReference type="Proteomes" id="UP001212152"/>
    </source>
</evidence>
<keyword evidence="3" id="KW-0723">Serine/threonine-protein kinase</keyword>
<dbReference type="InterPro" id="IPR033931">
    <property type="entry name" value="PDK1-typ_PH"/>
</dbReference>
<keyword evidence="6 13" id="KW-0418">Kinase</keyword>
<keyword evidence="14" id="KW-1185">Reference proteome</keyword>
<dbReference type="InterPro" id="IPR039046">
    <property type="entry name" value="PDPK1"/>
</dbReference>
<dbReference type="SMART" id="SM00220">
    <property type="entry name" value="S_TKc"/>
    <property type="match status" value="1"/>
</dbReference>
<dbReference type="FunFam" id="3.30.200.20:FF:000191">
    <property type="entry name" value="3-phosphoinositide-dependent protein kinase 2-like"/>
    <property type="match status" value="1"/>
</dbReference>
<evidence type="ECO:0000256" key="4">
    <source>
        <dbReference type="ARBA" id="ARBA00022679"/>
    </source>
</evidence>
<evidence type="ECO:0000256" key="5">
    <source>
        <dbReference type="ARBA" id="ARBA00022741"/>
    </source>
</evidence>
<dbReference type="Pfam" id="PF14593">
    <property type="entry name" value="PH_3"/>
    <property type="match status" value="1"/>
</dbReference>
<gene>
    <name evidence="13" type="primary">PDPK1</name>
    <name evidence="13" type="ORF">HDU87_007927</name>
</gene>
<keyword evidence="5 10" id="KW-0547">Nucleotide-binding</keyword>
<dbReference type="Proteomes" id="UP001212152">
    <property type="component" value="Unassembled WGS sequence"/>
</dbReference>
<comment type="catalytic activity">
    <reaction evidence="9">
        <text>L-seryl-[protein] + ATP = O-phospho-L-seryl-[protein] + ADP + H(+)</text>
        <dbReference type="Rhea" id="RHEA:17989"/>
        <dbReference type="Rhea" id="RHEA-COMP:9863"/>
        <dbReference type="Rhea" id="RHEA-COMP:11604"/>
        <dbReference type="ChEBI" id="CHEBI:15378"/>
        <dbReference type="ChEBI" id="CHEBI:29999"/>
        <dbReference type="ChEBI" id="CHEBI:30616"/>
        <dbReference type="ChEBI" id="CHEBI:83421"/>
        <dbReference type="ChEBI" id="CHEBI:456216"/>
        <dbReference type="EC" id="2.7.11.1"/>
    </reaction>
</comment>
<organism evidence="13 14">
    <name type="scientific">Geranomyces variabilis</name>
    <dbReference type="NCBI Taxonomy" id="109894"/>
    <lineage>
        <taxon>Eukaryota</taxon>
        <taxon>Fungi</taxon>
        <taxon>Fungi incertae sedis</taxon>
        <taxon>Chytridiomycota</taxon>
        <taxon>Chytridiomycota incertae sedis</taxon>
        <taxon>Chytridiomycetes</taxon>
        <taxon>Spizellomycetales</taxon>
        <taxon>Powellomycetaceae</taxon>
        <taxon>Geranomyces</taxon>
    </lineage>
</organism>
<dbReference type="Gene3D" id="2.30.29.30">
    <property type="entry name" value="Pleckstrin-homology domain (PH domain)/Phosphotyrosine-binding domain (PTB)"/>
    <property type="match status" value="1"/>
</dbReference>
<reference evidence="13" key="1">
    <citation type="submission" date="2020-05" db="EMBL/GenBank/DDBJ databases">
        <title>Phylogenomic resolution of chytrid fungi.</title>
        <authorList>
            <person name="Stajich J.E."/>
            <person name="Amses K."/>
            <person name="Simmons R."/>
            <person name="Seto K."/>
            <person name="Myers J."/>
            <person name="Bonds A."/>
            <person name="Quandt C.A."/>
            <person name="Barry K."/>
            <person name="Liu P."/>
            <person name="Grigoriev I."/>
            <person name="Longcore J.E."/>
            <person name="James T.Y."/>
        </authorList>
    </citation>
    <scope>NUCLEOTIDE SEQUENCE</scope>
    <source>
        <strain evidence="13">JEL0379</strain>
    </source>
</reference>
<dbReference type="InterPro" id="IPR011009">
    <property type="entry name" value="Kinase-like_dom_sf"/>
</dbReference>
<proteinExistence type="inferred from homology"/>
<evidence type="ECO:0000256" key="9">
    <source>
        <dbReference type="ARBA" id="ARBA00048679"/>
    </source>
</evidence>
<dbReference type="InterPro" id="IPR017441">
    <property type="entry name" value="Protein_kinase_ATP_BS"/>
</dbReference>
<dbReference type="GO" id="GO:0035556">
    <property type="term" value="P:intracellular signal transduction"/>
    <property type="evidence" value="ECO:0007669"/>
    <property type="project" value="TreeGrafter"/>
</dbReference>
<dbReference type="AlphaFoldDB" id="A0AAD5TIT7"/>
<dbReference type="GO" id="GO:0005524">
    <property type="term" value="F:ATP binding"/>
    <property type="evidence" value="ECO:0007669"/>
    <property type="project" value="UniProtKB-UniRule"/>
</dbReference>
<dbReference type="EC" id="2.7.11.1" evidence="2"/>
<dbReference type="FunFam" id="1.10.510.10:FF:000534">
    <property type="entry name" value="Serine/threonine-protein kinase PKH2"/>
    <property type="match status" value="1"/>
</dbReference>
<accession>A0AAD5TIT7</accession>
<evidence type="ECO:0000256" key="8">
    <source>
        <dbReference type="ARBA" id="ARBA00047899"/>
    </source>
</evidence>
<feature type="compositionally biased region" description="Low complexity" evidence="11">
    <location>
        <begin position="11"/>
        <end position="20"/>
    </location>
</feature>
<dbReference type="Gene3D" id="1.10.510.10">
    <property type="entry name" value="Transferase(Phosphotransferase) domain 1"/>
    <property type="match status" value="1"/>
</dbReference>
<dbReference type="SUPFAM" id="SSF50729">
    <property type="entry name" value="PH domain-like"/>
    <property type="match status" value="1"/>
</dbReference>
<evidence type="ECO:0000256" key="1">
    <source>
        <dbReference type="ARBA" id="ARBA00010006"/>
    </source>
</evidence>